<evidence type="ECO:0000256" key="3">
    <source>
        <dbReference type="ARBA" id="ARBA00022670"/>
    </source>
</evidence>
<dbReference type="SUPFAM" id="SSF53182">
    <property type="entry name" value="Pyrrolidone carboxyl peptidase (pyroglutamate aminopeptidase)"/>
    <property type="match status" value="1"/>
</dbReference>
<evidence type="ECO:0000256" key="5">
    <source>
        <dbReference type="ARBA" id="ARBA00022807"/>
    </source>
</evidence>
<dbReference type="InterPro" id="IPR036440">
    <property type="entry name" value="Peptidase_C15-like_sf"/>
</dbReference>
<feature type="compositionally biased region" description="Polar residues" evidence="6">
    <location>
        <begin position="242"/>
        <end position="254"/>
    </location>
</feature>
<dbReference type="Ensembl" id="ENSCCRT00020107933.1">
    <property type="protein sequence ID" value="ENSCCRP00020098713.1"/>
    <property type="gene ID" value="ENSCCRG00020045375.1"/>
</dbReference>
<keyword evidence="5" id="KW-0788">Thiol protease</keyword>
<dbReference type="InterPro" id="IPR000816">
    <property type="entry name" value="Peptidase_C15"/>
</dbReference>
<feature type="region of interest" description="Disordered" evidence="6">
    <location>
        <begin position="197"/>
        <end position="254"/>
    </location>
</feature>
<keyword evidence="3" id="KW-0645">Protease</keyword>
<evidence type="ECO:0000313" key="8">
    <source>
        <dbReference type="Proteomes" id="UP000694701"/>
    </source>
</evidence>
<evidence type="ECO:0000256" key="4">
    <source>
        <dbReference type="ARBA" id="ARBA00022801"/>
    </source>
</evidence>
<feature type="compositionally biased region" description="Polar residues" evidence="6">
    <location>
        <begin position="198"/>
        <end position="211"/>
    </location>
</feature>
<dbReference type="CDD" id="cd00501">
    <property type="entry name" value="Peptidase_C15"/>
    <property type="match status" value="1"/>
</dbReference>
<dbReference type="GO" id="GO:0016920">
    <property type="term" value="F:pyroglutamyl-peptidase activity"/>
    <property type="evidence" value="ECO:0007669"/>
    <property type="project" value="InterPro"/>
</dbReference>
<name>A0A8C2JPL7_CYPCA</name>
<reference evidence="7" key="1">
    <citation type="submission" date="2025-08" db="UniProtKB">
        <authorList>
            <consortium name="Ensembl"/>
        </authorList>
    </citation>
    <scope>IDENTIFICATION</scope>
</reference>
<keyword evidence="4" id="KW-0378">Hydrolase</keyword>
<dbReference type="InterPro" id="IPR016125">
    <property type="entry name" value="Peptidase_C15-like"/>
</dbReference>
<dbReference type="Gene3D" id="3.40.630.20">
    <property type="entry name" value="Peptidase C15, pyroglutamyl peptidase I-like"/>
    <property type="match status" value="1"/>
</dbReference>
<dbReference type="GO" id="GO:0005829">
    <property type="term" value="C:cytosol"/>
    <property type="evidence" value="ECO:0007669"/>
    <property type="project" value="InterPro"/>
</dbReference>
<dbReference type="GO" id="GO:0006508">
    <property type="term" value="P:proteolysis"/>
    <property type="evidence" value="ECO:0007669"/>
    <property type="project" value="UniProtKB-KW"/>
</dbReference>
<dbReference type="PANTHER" id="PTHR23402">
    <property type="entry name" value="PROTEASE FAMILY C15 PYROGLUTAMYL-PEPTIDASE I-RELATED"/>
    <property type="match status" value="1"/>
</dbReference>
<sequence>MDTSCEIVVVTGFGPFRQYVMNPSWEAAKGLKMAGFGLGIEVHIKEIPVSYAKSQQVLDDIWQTMTPKVIIHLGIAPGAKGITLEQTGKNNCYKDRDVSGLCPDHHCCIEGGPERLDSIIDMRSLSKHLKSMGLDVIYSRDAGRYLCDFVYYYSLYRGQGKAVLIHVPASGSLASPERLVPQLQTIIQAVLRQLDSPAHTTSGQTETSHTLGWTGGERYQGQPEGGQRLSPAPQKQKECKSDTSGNYNVSLYRD</sequence>
<evidence type="ECO:0000256" key="6">
    <source>
        <dbReference type="SAM" id="MobiDB-lite"/>
    </source>
</evidence>
<organism evidence="7 8">
    <name type="scientific">Cyprinus carpio</name>
    <name type="common">Common carp</name>
    <dbReference type="NCBI Taxonomy" id="7962"/>
    <lineage>
        <taxon>Eukaryota</taxon>
        <taxon>Metazoa</taxon>
        <taxon>Chordata</taxon>
        <taxon>Craniata</taxon>
        <taxon>Vertebrata</taxon>
        <taxon>Euteleostomi</taxon>
        <taxon>Actinopterygii</taxon>
        <taxon>Neopterygii</taxon>
        <taxon>Teleostei</taxon>
        <taxon>Ostariophysi</taxon>
        <taxon>Cypriniformes</taxon>
        <taxon>Cyprinidae</taxon>
        <taxon>Cyprininae</taxon>
        <taxon>Cyprinus</taxon>
    </lineage>
</organism>
<protein>
    <submittedName>
        <fullName evidence="7">Pyroglutamyl-peptidase I like</fullName>
    </submittedName>
</protein>
<comment type="similarity">
    <text evidence="1">Belongs to the peptidase C15 family.</text>
</comment>
<dbReference type="Proteomes" id="UP000694701">
    <property type="component" value="Unplaced"/>
</dbReference>
<keyword evidence="2" id="KW-0963">Cytoplasm</keyword>
<dbReference type="PANTHER" id="PTHR23402:SF1">
    <property type="entry name" value="PYROGLUTAMYL-PEPTIDASE I"/>
    <property type="match status" value="1"/>
</dbReference>
<dbReference type="PRINTS" id="PR00706">
    <property type="entry name" value="PYROGLUPTASE"/>
</dbReference>
<evidence type="ECO:0000313" key="7">
    <source>
        <dbReference type="Ensembl" id="ENSCCRP00020098713.1"/>
    </source>
</evidence>
<evidence type="ECO:0000256" key="1">
    <source>
        <dbReference type="ARBA" id="ARBA00006641"/>
    </source>
</evidence>
<dbReference type="Pfam" id="PF01470">
    <property type="entry name" value="Peptidase_C15"/>
    <property type="match status" value="1"/>
</dbReference>
<proteinExistence type="inferred from homology"/>
<accession>A0A8C2JPL7</accession>
<evidence type="ECO:0000256" key="2">
    <source>
        <dbReference type="ARBA" id="ARBA00022490"/>
    </source>
</evidence>
<dbReference type="AlphaFoldDB" id="A0A8C2JPL7"/>